<gene>
    <name evidence="1" type="ORF">PCAL00307_LOCUS13797</name>
    <name evidence="2" type="ORF">PECAL_1P05190</name>
</gene>
<accession>A0A7S3ZYY5</accession>
<dbReference type="AlphaFoldDB" id="A0A7S3ZYY5"/>
<dbReference type="Proteomes" id="UP000789595">
    <property type="component" value="Unassembled WGS sequence"/>
</dbReference>
<keyword evidence="3" id="KW-1185">Reference proteome</keyword>
<sequence length="136" mass="13449">MAALATHVRHAVGKALRETGSAMERAGMALGGDQSFWDHTSRHTTTVSFADSQPCVAPDSCVAPSATIYGAASVGSKATVGAGAVVFGPSVIGDGAVVGANSVVHADVLGSCADGAVVVEPVPAGEHWAGRPAKKV</sequence>
<protein>
    <submittedName>
        <fullName evidence="1">Uncharacterized protein</fullName>
    </submittedName>
</protein>
<dbReference type="OrthoDB" id="25818at2759"/>
<evidence type="ECO:0000313" key="3">
    <source>
        <dbReference type="Proteomes" id="UP000789595"/>
    </source>
</evidence>
<dbReference type="EMBL" id="HBIW01016000">
    <property type="protein sequence ID" value="CAE0698361.1"/>
    <property type="molecule type" value="Transcribed_RNA"/>
</dbReference>
<reference evidence="2" key="2">
    <citation type="submission" date="2021-11" db="EMBL/GenBank/DDBJ databases">
        <authorList>
            <consortium name="Genoscope - CEA"/>
            <person name="William W."/>
        </authorList>
    </citation>
    <scope>NUCLEOTIDE SEQUENCE</scope>
</reference>
<dbReference type="EMBL" id="CAKKNE010000001">
    <property type="protein sequence ID" value="CAH0364167.1"/>
    <property type="molecule type" value="Genomic_DNA"/>
</dbReference>
<organism evidence="1">
    <name type="scientific">Pelagomonas calceolata</name>
    <dbReference type="NCBI Taxonomy" id="35677"/>
    <lineage>
        <taxon>Eukaryota</taxon>
        <taxon>Sar</taxon>
        <taxon>Stramenopiles</taxon>
        <taxon>Ochrophyta</taxon>
        <taxon>Pelagophyceae</taxon>
        <taxon>Pelagomonadales</taxon>
        <taxon>Pelagomonadaceae</taxon>
        <taxon>Pelagomonas</taxon>
    </lineage>
</organism>
<proteinExistence type="predicted"/>
<reference evidence="1" key="1">
    <citation type="submission" date="2021-01" db="EMBL/GenBank/DDBJ databases">
        <authorList>
            <person name="Corre E."/>
            <person name="Pelletier E."/>
            <person name="Niang G."/>
            <person name="Scheremetjew M."/>
            <person name="Finn R."/>
            <person name="Kale V."/>
            <person name="Holt S."/>
            <person name="Cochrane G."/>
            <person name="Meng A."/>
            <person name="Brown T."/>
            <person name="Cohen L."/>
        </authorList>
    </citation>
    <scope>NUCLEOTIDE SEQUENCE</scope>
    <source>
        <strain evidence="1">CCMP1756</strain>
    </source>
</reference>
<dbReference type="InterPro" id="IPR011004">
    <property type="entry name" value="Trimer_LpxA-like_sf"/>
</dbReference>
<evidence type="ECO:0000313" key="2">
    <source>
        <dbReference type="EMBL" id="CAH0364167.1"/>
    </source>
</evidence>
<evidence type="ECO:0000313" key="1">
    <source>
        <dbReference type="EMBL" id="CAE0698361.1"/>
    </source>
</evidence>
<dbReference type="SUPFAM" id="SSF51161">
    <property type="entry name" value="Trimeric LpxA-like enzymes"/>
    <property type="match status" value="1"/>
</dbReference>
<dbReference type="Gene3D" id="2.160.10.10">
    <property type="entry name" value="Hexapeptide repeat proteins"/>
    <property type="match status" value="1"/>
</dbReference>
<name>A0A7S3ZYY5_9STRA</name>